<dbReference type="AlphaFoldDB" id="B4CXS3"/>
<gene>
    <name evidence="1" type="ORF">CfE428DRAFT_1364</name>
</gene>
<dbReference type="eggNOG" id="ENOG503427V">
    <property type="taxonomic scope" value="Bacteria"/>
</dbReference>
<proteinExistence type="predicted"/>
<dbReference type="STRING" id="497964.CfE428DRAFT_1364"/>
<evidence type="ECO:0000313" key="2">
    <source>
        <dbReference type="Proteomes" id="UP000005824"/>
    </source>
</evidence>
<comment type="caution">
    <text evidence="1">The sequence shown here is derived from an EMBL/GenBank/DDBJ whole genome shotgun (WGS) entry which is preliminary data.</text>
</comment>
<sequence>MKSLISAEAWNGQVRAVRRARVTPGQGCIIEQTPNGCILSGAGKIRWRHPWQVSAQWNVDPTIQPLGGQWTATLWPGFVNAQDVTIEVEVASKPNVQKQPVQVPLTEEDPPLLILSGFRDPAAPGLPQASDDGDIIIPPGEGYPKFFDSLGVVPASNGGTGLGALDSTPDPTRTRQIRGCDIALVTPRLATHQQVDVLDPGTDAQSVSISTVFDNTALINAKSAHWLIATSKWEPPMEPTDLDRLMGTAVEPQTDEIKIATVWLVSPPDVGSDAQPDETWTAYPQHFVFWNLNYASRAQISAAPPQPLKLVTGLALGVADTLINGLLSPLNDANAEVSAMLNAANFSGRYWSI</sequence>
<protein>
    <submittedName>
        <fullName evidence="1">Uncharacterized protein</fullName>
    </submittedName>
</protein>
<organism evidence="1 2">
    <name type="scientific">Chthoniobacter flavus Ellin428</name>
    <dbReference type="NCBI Taxonomy" id="497964"/>
    <lineage>
        <taxon>Bacteria</taxon>
        <taxon>Pseudomonadati</taxon>
        <taxon>Verrucomicrobiota</taxon>
        <taxon>Spartobacteria</taxon>
        <taxon>Chthoniobacterales</taxon>
        <taxon>Chthoniobacteraceae</taxon>
        <taxon>Chthoniobacter</taxon>
    </lineage>
</organism>
<dbReference type="Proteomes" id="UP000005824">
    <property type="component" value="Unassembled WGS sequence"/>
</dbReference>
<dbReference type="InParanoid" id="B4CXS3"/>
<dbReference type="RefSeq" id="WP_006978690.1">
    <property type="nucleotide sequence ID" value="NZ_ABVL01000003.1"/>
</dbReference>
<evidence type="ECO:0000313" key="1">
    <source>
        <dbReference type="EMBL" id="EDY21071.1"/>
    </source>
</evidence>
<accession>B4CXS3</accession>
<dbReference type="EMBL" id="ABVL01000003">
    <property type="protein sequence ID" value="EDY21071.1"/>
    <property type="molecule type" value="Genomic_DNA"/>
</dbReference>
<keyword evidence="2" id="KW-1185">Reference proteome</keyword>
<name>B4CXS3_9BACT</name>
<reference evidence="1 2" key="1">
    <citation type="journal article" date="2011" name="J. Bacteriol.">
        <title>Genome sequence of Chthoniobacter flavus Ellin428, an aerobic heterotrophic soil bacterium.</title>
        <authorList>
            <person name="Kant R."/>
            <person name="van Passel M.W."/>
            <person name="Palva A."/>
            <person name="Lucas S."/>
            <person name="Lapidus A."/>
            <person name="Glavina Del Rio T."/>
            <person name="Dalin E."/>
            <person name="Tice H."/>
            <person name="Bruce D."/>
            <person name="Goodwin L."/>
            <person name="Pitluck S."/>
            <person name="Larimer F.W."/>
            <person name="Land M.L."/>
            <person name="Hauser L."/>
            <person name="Sangwan P."/>
            <person name="de Vos W.M."/>
            <person name="Janssen P.H."/>
            <person name="Smidt H."/>
        </authorList>
    </citation>
    <scope>NUCLEOTIDE SEQUENCE [LARGE SCALE GENOMIC DNA]</scope>
    <source>
        <strain evidence="1 2">Ellin428</strain>
    </source>
</reference>